<feature type="region of interest" description="Disordered" evidence="1">
    <location>
        <begin position="1"/>
        <end position="49"/>
    </location>
</feature>
<dbReference type="PANTHER" id="PTHR30015:SF7">
    <property type="entry name" value="TYPE IV METHYL-DIRECTED RESTRICTION ENZYME ECOKMRR"/>
    <property type="match status" value="1"/>
</dbReference>
<dbReference type="InterPro" id="IPR011856">
    <property type="entry name" value="tRNA_endonuc-like_dom_sf"/>
</dbReference>
<dbReference type="InterPro" id="IPR011335">
    <property type="entry name" value="Restrct_endonuc-II-like"/>
</dbReference>
<evidence type="ECO:0000313" key="3">
    <source>
        <dbReference type="EMBL" id="TDO36273.1"/>
    </source>
</evidence>
<protein>
    <submittedName>
        <fullName evidence="3">Restriction system protein</fullName>
    </submittedName>
</protein>
<feature type="region of interest" description="Disordered" evidence="1">
    <location>
        <begin position="146"/>
        <end position="176"/>
    </location>
</feature>
<feature type="domain" description="Restriction endonuclease type IV Mrr" evidence="2">
    <location>
        <begin position="389"/>
        <end position="502"/>
    </location>
</feature>
<dbReference type="InterPro" id="IPR052906">
    <property type="entry name" value="Type_IV_Methyl-Rstrct_Enzyme"/>
</dbReference>
<feature type="compositionally biased region" description="Basic and acidic residues" evidence="1">
    <location>
        <begin position="20"/>
        <end position="40"/>
    </location>
</feature>
<comment type="caution">
    <text evidence="3">The sequence shown here is derived from an EMBL/GenBank/DDBJ whole genome shotgun (WGS) entry which is preliminary data.</text>
</comment>
<keyword evidence="4" id="KW-1185">Reference proteome</keyword>
<proteinExistence type="predicted"/>
<dbReference type="Pfam" id="PF04471">
    <property type="entry name" value="Mrr_cat"/>
    <property type="match status" value="1"/>
</dbReference>
<dbReference type="RefSeq" id="WP_166665663.1">
    <property type="nucleotide sequence ID" value="NZ_SNWQ01000020.1"/>
</dbReference>
<dbReference type="SUPFAM" id="SSF52980">
    <property type="entry name" value="Restriction endonuclease-like"/>
    <property type="match status" value="1"/>
</dbReference>
<dbReference type="GO" id="GO:0015666">
    <property type="term" value="F:restriction endodeoxyribonuclease activity"/>
    <property type="evidence" value="ECO:0007669"/>
    <property type="project" value="TreeGrafter"/>
</dbReference>
<organism evidence="3 4">
    <name type="scientific">Kribbella caucasensis</name>
    <dbReference type="NCBI Taxonomy" id="2512215"/>
    <lineage>
        <taxon>Bacteria</taxon>
        <taxon>Bacillati</taxon>
        <taxon>Actinomycetota</taxon>
        <taxon>Actinomycetes</taxon>
        <taxon>Propionibacteriales</taxon>
        <taxon>Kribbellaceae</taxon>
        <taxon>Kribbella</taxon>
    </lineage>
</organism>
<dbReference type="Proteomes" id="UP000295388">
    <property type="component" value="Unassembled WGS sequence"/>
</dbReference>
<dbReference type="InterPro" id="IPR007560">
    <property type="entry name" value="Restrct_endonuc_IV_Mrr"/>
</dbReference>
<feature type="compositionally biased region" description="Low complexity" evidence="1">
    <location>
        <begin position="10"/>
        <end position="19"/>
    </location>
</feature>
<dbReference type="EMBL" id="SNWQ01000020">
    <property type="protein sequence ID" value="TDO36273.1"/>
    <property type="molecule type" value="Genomic_DNA"/>
</dbReference>
<evidence type="ECO:0000256" key="1">
    <source>
        <dbReference type="SAM" id="MobiDB-lite"/>
    </source>
</evidence>
<dbReference type="PANTHER" id="PTHR30015">
    <property type="entry name" value="MRR RESTRICTION SYSTEM PROTEIN"/>
    <property type="match status" value="1"/>
</dbReference>
<gene>
    <name evidence="3" type="ORF">EV643_1203</name>
</gene>
<dbReference type="GO" id="GO:0009307">
    <property type="term" value="P:DNA restriction-modification system"/>
    <property type="evidence" value="ECO:0007669"/>
    <property type="project" value="InterPro"/>
</dbReference>
<accession>A0A4R6JJA8</accession>
<dbReference type="AlphaFoldDB" id="A0A4R6JJA8"/>
<reference evidence="3 4" key="1">
    <citation type="submission" date="2019-03" db="EMBL/GenBank/DDBJ databases">
        <title>Genomic Encyclopedia of Type Strains, Phase III (KMG-III): the genomes of soil and plant-associated and newly described type strains.</title>
        <authorList>
            <person name="Whitman W."/>
        </authorList>
    </citation>
    <scope>NUCLEOTIDE SEQUENCE [LARGE SCALE GENOMIC DNA]</scope>
    <source>
        <strain evidence="3 4">VKM Ac-2527</strain>
    </source>
</reference>
<dbReference type="GO" id="GO:0003677">
    <property type="term" value="F:DNA binding"/>
    <property type="evidence" value="ECO:0007669"/>
    <property type="project" value="InterPro"/>
</dbReference>
<evidence type="ECO:0000259" key="2">
    <source>
        <dbReference type="Pfam" id="PF04471"/>
    </source>
</evidence>
<evidence type="ECO:0000313" key="4">
    <source>
        <dbReference type="Proteomes" id="UP000295388"/>
    </source>
</evidence>
<dbReference type="Gene3D" id="3.40.1350.10">
    <property type="match status" value="1"/>
</dbReference>
<feature type="compositionally biased region" description="Basic and acidic residues" evidence="1">
    <location>
        <begin position="161"/>
        <end position="175"/>
    </location>
</feature>
<name>A0A4R6JJA8_9ACTN</name>
<sequence>MARGQGSQNEWQRQAAAAARAREWEERARERAVREAEKERKRLHQLRMTEQVDQDNEQLEASVQQLRSILESGLSRPARINLRALRRTFKAPELKLGDLAQASPKPTWDQYAPNPPGPISRFFGGEARYEDRRRWAEAALQKALEEHAEQERQRQQTISQLKRDHAERVDAEAKQVARHNRSVEALAGQLDERQKDAVEKYLRQVIKATPIPASFPRRLALTFSPRADQVVLQVELPPKSVVPMVSSYRYLPTKDEVRPTARQAKEAGSLYRAIISQVALLYIRDLFAGDPKLRTVAFNGHVQALNPGTGENEFPCIISLNVEREDFPQDANLRKVELAACVRHLNAIVSAHPYELEPIEPILDFDLSKFSFVEGFDAVSTLDARPDLMEMSPTNFEHLVREIFVAQGAEGWTTEQSNDDGVDAVIAKRTPLMGGLSIVQAKRWSKVVGISHVRELAGAMEEKRAGWGILVTTSWFTPKCWDKAREHGRMELIDGDRLVYLIKEHLGKDVLIGIKDRPAARRNQPQSGR</sequence>